<dbReference type="GO" id="GO:0004089">
    <property type="term" value="F:carbonate dehydratase activity"/>
    <property type="evidence" value="ECO:0007669"/>
    <property type="project" value="UniProtKB-UniRule"/>
</dbReference>
<dbReference type="PROSITE" id="PS00705">
    <property type="entry name" value="PROK_CO2_ANHYDRASE_2"/>
    <property type="match status" value="1"/>
</dbReference>
<sequence>MGINNIIRYEHEHEHDGLVRPRSLGEKQGGLVQEFEIEEELPSAMGSSVSTSSVISDPNSSPFQLNRDSTVHDVLKANRTAIDRLQATTPRVLEKSGLGQSPHTLWVGCSDSRVNECTALGCVPGEIFTLRNIANLISYQDFSSMSALQFAIDVLKVKRIIVCGHTDCGGVWASLSNKKIGGVLDNWLAPVRQLRASHLAALKKIEDPFDRCTKLSELNIANSISQIRKHASFVAASKFEGLEIMGFIYDVKTGLLREVETVNEFSDDQDLDDVFHLHDGDNGERAH</sequence>
<proteinExistence type="inferred from homology"/>
<feature type="binding site" evidence="7">
    <location>
        <position position="168"/>
    </location>
    <ligand>
        <name>Zn(2+)</name>
        <dbReference type="ChEBI" id="CHEBI:29105"/>
    </ligand>
</feature>
<evidence type="ECO:0000256" key="9">
    <source>
        <dbReference type="SAM" id="MobiDB-lite"/>
    </source>
</evidence>
<keyword evidence="5 8" id="KW-0456">Lyase</keyword>
<keyword evidence="11" id="KW-1185">Reference proteome</keyword>
<dbReference type="InterPro" id="IPR001765">
    <property type="entry name" value="Carbonic_anhydrase"/>
</dbReference>
<evidence type="ECO:0000256" key="6">
    <source>
        <dbReference type="ARBA" id="ARBA00048348"/>
    </source>
</evidence>
<feature type="binding site" evidence="7">
    <location>
        <position position="109"/>
    </location>
    <ligand>
        <name>Zn(2+)</name>
        <dbReference type="ChEBI" id="CHEBI:29105"/>
    </ligand>
</feature>
<dbReference type="GO" id="GO:0005737">
    <property type="term" value="C:cytoplasm"/>
    <property type="evidence" value="ECO:0007669"/>
    <property type="project" value="TreeGrafter"/>
</dbReference>
<dbReference type="GeneID" id="70237999"/>
<accession>A0A9P8NZ18</accession>
<dbReference type="SUPFAM" id="SSF53056">
    <property type="entry name" value="beta-carbonic anhydrase, cab"/>
    <property type="match status" value="1"/>
</dbReference>
<dbReference type="GO" id="GO:0008270">
    <property type="term" value="F:zinc ion binding"/>
    <property type="evidence" value="ECO:0007669"/>
    <property type="project" value="UniProtKB-UniRule"/>
</dbReference>
<evidence type="ECO:0000256" key="7">
    <source>
        <dbReference type="PIRSR" id="PIRSR601765-1"/>
    </source>
</evidence>
<protein>
    <recommendedName>
        <fullName evidence="2 8">Carbonic anhydrase</fullName>
        <ecNumber evidence="2 8">4.2.1.1</ecNumber>
    </recommendedName>
    <alternativeName>
        <fullName evidence="8">Carbonate dehydratase</fullName>
    </alternativeName>
</protein>
<name>A0A9P8NZ18_9ASCO</name>
<reference evidence="10" key="1">
    <citation type="journal article" date="2021" name="Open Biol.">
        <title>Shared evolutionary footprints suggest mitochondrial oxidative damage underlies multiple complex I losses in fungi.</title>
        <authorList>
            <person name="Schikora-Tamarit M.A."/>
            <person name="Marcet-Houben M."/>
            <person name="Nosek J."/>
            <person name="Gabaldon T."/>
        </authorList>
    </citation>
    <scope>NUCLEOTIDE SEQUENCE</scope>
    <source>
        <strain evidence="10">CBS6075</strain>
    </source>
</reference>
<evidence type="ECO:0000256" key="8">
    <source>
        <dbReference type="RuleBase" id="RU003956"/>
    </source>
</evidence>
<dbReference type="SMART" id="SM00947">
    <property type="entry name" value="Pro_CA"/>
    <property type="match status" value="1"/>
</dbReference>
<comment type="catalytic activity">
    <reaction evidence="6 8">
        <text>hydrogencarbonate + H(+) = CO2 + H2O</text>
        <dbReference type="Rhea" id="RHEA:10748"/>
        <dbReference type="ChEBI" id="CHEBI:15377"/>
        <dbReference type="ChEBI" id="CHEBI:15378"/>
        <dbReference type="ChEBI" id="CHEBI:16526"/>
        <dbReference type="ChEBI" id="CHEBI:17544"/>
        <dbReference type="EC" id="4.2.1.1"/>
    </reaction>
</comment>
<dbReference type="GO" id="GO:0015976">
    <property type="term" value="P:carbon utilization"/>
    <property type="evidence" value="ECO:0007669"/>
    <property type="project" value="InterPro"/>
</dbReference>
<dbReference type="PANTHER" id="PTHR11002">
    <property type="entry name" value="CARBONIC ANHYDRASE"/>
    <property type="match status" value="1"/>
</dbReference>
<dbReference type="Pfam" id="PF00484">
    <property type="entry name" value="Pro_CA"/>
    <property type="match status" value="1"/>
</dbReference>
<dbReference type="EC" id="4.2.1.1" evidence="2 8"/>
<evidence type="ECO:0000313" key="10">
    <source>
        <dbReference type="EMBL" id="KAH3661856.1"/>
    </source>
</evidence>
<dbReference type="RefSeq" id="XP_046058960.1">
    <property type="nucleotide sequence ID" value="XM_046207281.1"/>
</dbReference>
<dbReference type="GO" id="GO:0071244">
    <property type="term" value="P:cellular response to carbon dioxide"/>
    <property type="evidence" value="ECO:0007669"/>
    <property type="project" value="TreeGrafter"/>
</dbReference>
<dbReference type="CDD" id="cd00883">
    <property type="entry name" value="beta_CA_cladeA"/>
    <property type="match status" value="1"/>
</dbReference>
<keyword evidence="3 7" id="KW-0479">Metal-binding</keyword>
<dbReference type="Proteomes" id="UP000769157">
    <property type="component" value="Unassembled WGS sequence"/>
</dbReference>
<comment type="cofactor">
    <cofactor evidence="7">
        <name>Zn(2+)</name>
        <dbReference type="ChEBI" id="CHEBI:29105"/>
    </cofactor>
    <text evidence="7">Binds 1 zinc ion per subunit.</text>
</comment>
<feature type="region of interest" description="Disordered" evidence="9">
    <location>
        <begin position="42"/>
        <end position="62"/>
    </location>
</feature>
<feature type="compositionally biased region" description="Low complexity" evidence="9">
    <location>
        <begin position="43"/>
        <end position="61"/>
    </location>
</feature>
<dbReference type="GO" id="GO:0034599">
    <property type="term" value="P:cellular response to oxidative stress"/>
    <property type="evidence" value="ECO:0007669"/>
    <property type="project" value="TreeGrafter"/>
</dbReference>
<dbReference type="EMBL" id="JAEUBE010000414">
    <property type="protein sequence ID" value="KAH3661856.1"/>
    <property type="molecule type" value="Genomic_DNA"/>
</dbReference>
<comment type="function">
    <text evidence="8">Reversible hydration of carbon dioxide.</text>
</comment>
<dbReference type="Gene3D" id="3.40.1050.10">
    <property type="entry name" value="Carbonic anhydrase"/>
    <property type="match status" value="1"/>
</dbReference>
<reference evidence="10" key="2">
    <citation type="submission" date="2021-01" db="EMBL/GenBank/DDBJ databases">
        <authorList>
            <person name="Schikora-Tamarit M.A."/>
        </authorList>
    </citation>
    <scope>NUCLEOTIDE SEQUENCE</scope>
    <source>
        <strain evidence="10">CBS6075</strain>
    </source>
</reference>
<gene>
    <name evidence="10" type="ORF">OGAPHI_006035</name>
</gene>
<dbReference type="InterPro" id="IPR015892">
    <property type="entry name" value="Carbonic_anhydrase_CS"/>
</dbReference>
<evidence type="ECO:0000313" key="11">
    <source>
        <dbReference type="Proteomes" id="UP000769157"/>
    </source>
</evidence>
<feature type="binding site" evidence="7">
    <location>
        <position position="111"/>
    </location>
    <ligand>
        <name>Zn(2+)</name>
        <dbReference type="ChEBI" id="CHEBI:29105"/>
    </ligand>
</feature>
<dbReference type="AlphaFoldDB" id="A0A9P8NZ18"/>
<evidence type="ECO:0000256" key="2">
    <source>
        <dbReference type="ARBA" id="ARBA00012925"/>
    </source>
</evidence>
<dbReference type="PANTHER" id="PTHR11002:SF76">
    <property type="entry name" value="CARBONIC ANHYDRASE"/>
    <property type="match status" value="1"/>
</dbReference>
<comment type="similarity">
    <text evidence="1 8">Belongs to the beta-class carbonic anhydrase family.</text>
</comment>
<feature type="binding site" evidence="7">
    <location>
        <position position="165"/>
    </location>
    <ligand>
        <name>Zn(2+)</name>
        <dbReference type="ChEBI" id="CHEBI:29105"/>
    </ligand>
</feature>
<comment type="caution">
    <text evidence="10">The sequence shown here is derived from an EMBL/GenBank/DDBJ whole genome shotgun (WGS) entry which is preliminary data.</text>
</comment>
<evidence type="ECO:0000256" key="4">
    <source>
        <dbReference type="ARBA" id="ARBA00022833"/>
    </source>
</evidence>
<dbReference type="OrthoDB" id="10248475at2759"/>
<organism evidence="10 11">
    <name type="scientific">Ogataea philodendri</name>
    <dbReference type="NCBI Taxonomy" id="1378263"/>
    <lineage>
        <taxon>Eukaryota</taxon>
        <taxon>Fungi</taxon>
        <taxon>Dikarya</taxon>
        <taxon>Ascomycota</taxon>
        <taxon>Saccharomycotina</taxon>
        <taxon>Pichiomycetes</taxon>
        <taxon>Pichiales</taxon>
        <taxon>Pichiaceae</taxon>
        <taxon>Ogataea</taxon>
    </lineage>
</organism>
<evidence type="ECO:0000256" key="3">
    <source>
        <dbReference type="ARBA" id="ARBA00022723"/>
    </source>
</evidence>
<evidence type="ECO:0000256" key="5">
    <source>
        <dbReference type="ARBA" id="ARBA00023239"/>
    </source>
</evidence>
<evidence type="ECO:0000256" key="1">
    <source>
        <dbReference type="ARBA" id="ARBA00006217"/>
    </source>
</evidence>
<dbReference type="InterPro" id="IPR036874">
    <property type="entry name" value="Carbonic_anhydrase_sf"/>
</dbReference>
<keyword evidence="4 7" id="KW-0862">Zinc</keyword>